<evidence type="ECO:0000256" key="1">
    <source>
        <dbReference type="SAM" id="MobiDB-lite"/>
    </source>
</evidence>
<dbReference type="EMBL" id="JAUKUD010000004">
    <property type="protein sequence ID" value="KAK0745609.1"/>
    <property type="molecule type" value="Genomic_DNA"/>
</dbReference>
<comment type="caution">
    <text evidence="2">The sequence shown here is derived from an EMBL/GenBank/DDBJ whole genome shotgun (WGS) entry which is preliminary data.</text>
</comment>
<reference evidence="2" key="1">
    <citation type="submission" date="2023-06" db="EMBL/GenBank/DDBJ databases">
        <title>Genome-scale phylogeny and comparative genomics of the fungal order Sordariales.</title>
        <authorList>
            <consortium name="Lawrence Berkeley National Laboratory"/>
            <person name="Hensen N."/>
            <person name="Bonometti L."/>
            <person name="Westerberg I."/>
            <person name="Brannstrom I.O."/>
            <person name="Guillou S."/>
            <person name="Cros-Aarteil S."/>
            <person name="Calhoun S."/>
            <person name="Haridas S."/>
            <person name="Kuo A."/>
            <person name="Mondo S."/>
            <person name="Pangilinan J."/>
            <person name="Riley R."/>
            <person name="LaButti K."/>
            <person name="Andreopoulos B."/>
            <person name="Lipzen A."/>
            <person name="Chen C."/>
            <person name="Yanf M."/>
            <person name="Daum C."/>
            <person name="Ng V."/>
            <person name="Clum A."/>
            <person name="Steindorff A."/>
            <person name="Ohm R."/>
            <person name="Martin F."/>
            <person name="Silar P."/>
            <person name="Natvig D."/>
            <person name="Lalanne C."/>
            <person name="Gautier V."/>
            <person name="Ament-velasquez S.L."/>
            <person name="Kruys A."/>
            <person name="Hutchinson M.I."/>
            <person name="Powell A.J."/>
            <person name="Barry K."/>
            <person name="Miller A.N."/>
            <person name="Grigoriev I.V."/>
            <person name="Debuchy R."/>
            <person name="Gladieux P."/>
            <person name="Thoren M.H."/>
            <person name="Johannesson H."/>
        </authorList>
    </citation>
    <scope>NUCLEOTIDE SEQUENCE</scope>
    <source>
        <strain evidence="2">SMH3187-1</strain>
    </source>
</reference>
<organism evidence="2 3">
    <name type="scientific">Schizothecium vesticola</name>
    <dbReference type="NCBI Taxonomy" id="314040"/>
    <lineage>
        <taxon>Eukaryota</taxon>
        <taxon>Fungi</taxon>
        <taxon>Dikarya</taxon>
        <taxon>Ascomycota</taxon>
        <taxon>Pezizomycotina</taxon>
        <taxon>Sordariomycetes</taxon>
        <taxon>Sordariomycetidae</taxon>
        <taxon>Sordariales</taxon>
        <taxon>Schizotheciaceae</taxon>
        <taxon>Schizothecium</taxon>
    </lineage>
</organism>
<feature type="region of interest" description="Disordered" evidence="1">
    <location>
        <begin position="446"/>
        <end position="497"/>
    </location>
</feature>
<proteinExistence type="predicted"/>
<protein>
    <submittedName>
        <fullName evidence="2">Uncharacterized protein</fullName>
    </submittedName>
</protein>
<name>A0AA40EU47_9PEZI</name>
<sequence length="557" mass="59196">MVHLSFTIPSTTSLQPALPPLLSSGFFLSIRRLQRRLVRLLCRPDHLFVCLYYLFFSYQSFQCTRDTRPTINKITMSPSTFTWRQAVLSALLVPTAFASPAPITVLGANGVNTEVASADVSAVGAQVDAATAALVDGSNADGFLGGNNLDNAAVVVEDPEAAVLLNDTLLLNDTGIVDLEGKGKGKDQNRVDDLIRGGKGREDRQLQELLDQLFRELGVDDKGKGKDNNDQNAQLDLLLQLFGQNGLDVGKGKGRDNRGAEDQLELLIQLFGLNGFDDRGKGKGFDNFDDLDEQQFLQLLQGLGGLGGAFGGGGVNNLFGGNVNQDQILNLLLGGLGGGRGNLNQNDLLNLLLQTQQLGGNNVFGGAANNYLAGGGQQQIAQLLQLLGGGNQGFGNAFGGGFGNNGKSGKGNDINALFGDLNGNNGKGKGSGVQFARDLPRYRKRQDLVIPGLGENEIEGKGKDNEGKGKDNEGKGKENEGKGKADEGKGKADELKGKADGKGKILLQCESVSEVRKRQDVNIQIIDVDVEGKGKGKEAKKAKTVARKLRARRVRLA</sequence>
<evidence type="ECO:0000313" key="2">
    <source>
        <dbReference type="EMBL" id="KAK0745609.1"/>
    </source>
</evidence>
<gene>
    <name evidence="2" type="ORF">B0T18DRAFT_409811</name>
</gene>
<evidence type="ECO:0000313" key="3">
    <source>
        <dbReference type="Proteomes" id="UP001172155"/>
    </source>
</evidence>
<accession>A0AA40EU47</accession>
<dbReference type="AlphaFoldDB" id="A0AA40EU47"/>
<dbReference type="Proteomes" id="UP001172155">
    <property type="component" value="Unassembled WGS sequence"/>
</dbReference>
<keyword evidence="3" id="KW-1185">Reference proteome</keyword>
<feature type="compositionally biased region" description="Basic and acidic residues" evidence="1">
    <location>
        <begin position="458"/>
        <end position="497"/>
    </location>
</feature>